<dbReference type="InterPro" id="IPR019587">
    <property type="entry name" value="Polyketide_cyclase/dehydratase"/>
</dbReference>
<gene>
    <name evidence="3" type="ORF">FDY93_14735</name>
</gene>
<accession>A0ABY2UFX4</accession>
<dbReference type="CDD" id="cd07818">
    <property type="entry name" value="SRPBCC_1"/>
    <property type="match status" value="1"/>
</dbReference>
<keyword evidence="2" id="KW-1133">Transmembrane helix</keyword>
<dbReference type="SUPFAM" id="SSF55961">
    <property type="entry name" value="Bet v1-like"/>
    <property type="match status" value="1"/>
</dbReference>
<evidence type="ECO:0000256" key="1">
    <source>
        <dbReference type="SAM" id="MobiDB-lite"/>
    </source>
</evidence>
<proteinExistence type="predicted"/>
<feature type="compositionally biased region" description="Acidic residues" evidence="1">
    <location>
        <begin position="226"/>
        <end position="251"/>
    </location>
</feature>
<feature type="region of interest" description="Disordered" evidence="1">
    <location>
        <begin position="192"/>
        <end position="251"/>
    </location>
</feature>
<name>A0ABY2UFX4_9GAMM</name>
<evidence type="ECO:0000313" key="4">
    <source>
        <dbReference type="Proteomes" id="UP000306791"/>
    </source>
</evidence>
<dbReference type="Gene3D" id="3.30.530.20">
    <property type="match status" value="1"/>
</dbReference>
<feature type="transmembrane region" description="Helical" evidence="2">
    <location>
        <begin position="24"/>
        <end position="42"/>
    </location>
</feature>
<organism evidence="3 4">
    <name type="scientific">Microbulbifer harenosus</name>
    <dbReference type="NCBI Taxonomy" id="2576840"/>
    <lineage>
        <taxon>Bacteria</taxon>
        <taxon>Pseudomonadati</taxon>
        <taxon>Pseudomonadota</taxon>
        <taxon>Gammaproteobacteria</taxon>
        <taxon>Cellvibrionales</taxon>
        <taxon>Microbulbiferaceae</taxon>
        <taxon>Microbulbifer</taxon>
    </lineage>
</organism>
<keyword evidence="2" id="KW-0812">Transmembrane</keyword>
<keyword evidence="4" id="KW-1185">Reference proteome</keyword>
<dbReference type="Proteomes" id="UP000306791">
    <property type="component" value="Unassembled WGS sequence"/>
</dbReference>
<dbReference type="InterPro" id="IPR023393">
    <property type="entry name" value="START-like_dom_sf"/>
</dbReference>
<dbReference type="RefSeq" id="WP_138236512.1">
    <property type="nucleotide sequence ID" value="NZ_CP185860.1"/>
</dbReference>
<dbReference type="EMBL" id="VANI01000015">
    <property type="protein sequence ID" value="TLM76209.1"/>
    <property type="molecule type" value="Genomic_DNA"/>
</dbReference>
<evidence type="ECO:0008006" key="5">
    <source>
        <dbReference type="Google" id="ProtNLM"/>
    </source>
</evidence>
<feature type="compositionally biased region" description="Low complexity" evidence="1">
    <location>
        <begin position="193"/>
        <end position="206"/>
    </location>
</feature>
<evidence type="ECO:0000256" key="2">
    <source>
        <dbReference type="SAM" id="Phobius"/>
    </source>
</evidence>
<evidence type="ECO:0000313" key="3">
    <source>
        <dbReference type="EMBL" id="TLM76209.1"/>
    </source>
</evidence>
<reference evidence="3 4" key="1">
    <citation type="submission" date="2019-05" db="EMBL/GenBank/DDBJ databases">
        <title>Microbulbifer harenosus sp. nov., an alginate-degrading bacterium isolated from coastal sand.</title>
        <authorList>
            <person name="Huang H."/>
            <person name="Mo K."/>
            <person name="Bao S."/>
        </authorList>
    </citation>
    <scope>NUCLEOTIDE SEQUENCE [LARGE SCALE GENOMIC DNA]</scope>
    <source>
        <strain evidence="3 4">HB161719</strain>
    </source>
</reference>
<protein>
    <recommendedName>
        <fullName evidence="5">Polyketide cyclase</fullName>
    </recommendedName>
</protein>
<dbReference type="Pfam" id="PF10604">
    <property type="entry name" value="Polyketide_cyc2"/>
    <property type="match status" value="1"/>
</dbReference>
<comment type="caution">
    <text evidence="3">The sequence shown here is derived from an EMBL/GenBank/DDBJ whole genome shotgun (WGS) entry which is preliminary data.</text>
</comment>
<sequence length="251" mass="27471">MPQFAGKQTDNHGVNLWGTSTMRWILYILVFLALLVLAGFLFPRVATTERSVYITEPPEVVFPYLNNFRNFNQWSPWYQIDPDTEYSYEGFPEGTGAVMKWQSDNPSVGTGSQTITASEPYSHVAMDLDFGTQGKAKSEFQLQSQGSGTNVTWSFSAEMGGSPIARWMGLMVSKMVGKSYEEGLQKLKTVVESAGSPGSPSGADDAVPAGPGTVEPEAIDPGMENEIIDEDETGEPDTDGDALEEFEREQP</sequence>
<keyword evidence="2" id="KW-0472">Membrane</keyword>